<comment type="caution">
    <text evidence="1">The sequence shown here is derived from an EMBL/GenBank/DDBJ whole genome shotgun (WGS) entry which is preliminary data.</text>
</comment>
<protein>
    <submittedName>
        <fullName evidence="1">Sigma-70 family RNA polymerase sigma factor</fullName>
    </submittedName>
</protein>
<gene>
    <name evidence="1" type="ORF">FYJ50_00300</name>
</gene>
<accession>A0A7X2N172</accession>
<dbReference type="InterPro" id="IPR013325">
    <property type="entry name" value="RNA_pol_sigma_r2"/>
</dbReference>
<dbReference type="AlphaFoldDB" id="A0A7X2N172"/>
<name>A0A7X2N172_9FIRM</name>
<dbReference type="SUPFAM" id="SSF88659">
    <property type="entry name" value="Sigma3 and sigma4 domains of RNA polymerase sigma factors"/>
    <property type="match status" value="1"/>
</dbReference>
<dbReference type="InterPro" id="IPR013324">
    <property type="entry name" value="RNA_pol_sigma_r3/r4-like"/>
</dbReference>
<dbReference type="EMBL" id="VUMM01000001">
    <property type="protein sequence ID" value="MSS00568.1"/>
    <property type="molecule type" value="Genomic_DNA"/>
</dbReference>
<evidence type="ECO:0000313" key="2">
    <source>
        <dbReference type="Proteomes" id="UP000470082"/>
    </source>
</evidence>
<organism evidence="1 2">
    <name type="scientific">Floccifex porci</name>
    <dbReference type="NCBI Taxonomy" id="2606629"/>
    <lineage>
        <taxon>Bacteria</taxon>
        <taxon>Bacillati</taxon>
        <taxon>Bacillota</taxon>
        <taxon>Erysipelotrichia</taxon>
        <taxon>Erysipelotrichales</taxon>
        <taxon>Erysipelotrichaceae</taxon>
        <taxon>Floccifex</taxon>
    </lineage>
</organism>
<evidence type="ECO:0000313" key="1">
    <source>
        <dbReference type="EMBL" id="MSS00568.1"/>
    </source>
</evidence>
<dbReference type="RefSeq" id="WP_154459043.1">
    <property type="nucleotide sequence ID" value="NZ_VUMM01000001.1"/>
</dbReference>
<reference evidence="1 2" key="1">
    <citation type="submission" date="2019-08" db="EMBL/GenBank/DDBJ databases">
        <title>In-depth cultivation of the pig gut microbiome towards novel bacterial diversity and tailored functional studies.</title>
        <authorList>
            <person name="Wylensek D."/>
            <person name="Hitch T.C.A."/>
            <person name="Clavel T."/>
        </authorList>
    </citation>
    <scope>NUCLEOTIDE SEQUENCE [LARGE SCALE GENOMIC DNA]</scope>
    <source>
        <strain evidence="1 2">LKV-178-WT-2G</strain>
    </source>
</reference>
<proteinExistence type="predicted"/>
<sequence length="200" mass="24174">MVNINEWIYYYFIKDEDSLPFLIEYYRPAVTKLFYEKFSYTFKNYYTIDEYYSISDCTLIDCLSNYRFDYHNSFTKFYLHVLQNRMIDLFRTFSKKTFPYANLTVSLDSKIKEDSDEEYGNIISNPCACLVHDYVMGKIQKEHIFEKAKKELNELDYTIFILKQQNVRVSQIAQNLSLSQAAIRYHIKKIKIWLNQIDKE</sequence>
<dbReference type="SUPFAM" id="SSF88946">
    <property type="entry name" value="Sigma2 domain of RNA polymerase sigma factors"/>
    <property type="match status" value="1"/>
</dbReference>
<dbReference type="GO" id="GO:0003700">
    <property type="term" value="F:DNA-binding transcription factor activity"/>
    <property type="evidence" value="ECO:0007669"/>
    <property type="project" value="InterPro"/>
</dbReference>
<dbReference type="GO" id="GO:0006352">
    <property type="term" value="P:DNA-templated transcription initiation"/>
    <property type="evidence" value="ECO:0007669"/>
    <property type="project" value="InterPro"/>
</dbReference>
<dbReference type="Proteomes" id="UP000470082">
    <property type="component" value="Unassembled WGS sequence"/>
</dbReference>
<keyword evidence="2" id="KW-1185">Reference proteome</keyword>